<dbReference type="InterPro" id="IPR011992">
    <property type="entry name" value="EF-hand-dom_pair"/>
</dbReference>
<dbReference type="Pfam" id="PF13499">
    <property type="entry name" value="EF-hand_7"/>
    <property type="match status" value="1"/>
</dbReference>
<dbReference type="PROSITE" id="PS00018">
    <property type="entry name" value="EF_HAND_1"/>
    <property type="match status" value="1"/>
</dbReference>
<dbReference type="CDD" id="cd00051">
    <property type="entry name" value="EFh"/>
    <property type="match status" value="1"/>
</dbReference>
<dbReference type="AlphaFoldDB" id="A0AA36JC55"/>
<dbReference type="PROSITE" id="PS50222">
    <property type="entry name" value="EF_HAND_2"/>
    <property type="match status" value="2"/>
</dbReference>
<protein>
    <recommendedName>
        <fullName evidence="2">EF-hand domain-containing protein</fullName>
    </recommendedName>
</protein>
<sequence>MDTEVAQRAHELCRQWDTEGDGALHFSKLQAVLKEVCPEADEEELKTLISSVDINGDGVVQYEEFLRWLRFPPAASGVKMSFEEPLGDACDQSRGLQDTLKSGMLDRIKLDQE</sequence>
<dbReference type="InterPro" id="IPR018247">
    <property type="entry name" value="EF_Hand_1_Ca_BS"/>
</dbReference>
<dbReference type="Gene3D" id="1.10.238.10">
    <property type="entry name" value="EF-hand"/>
    <property type="match status" value="1"/>
</dbReference>
<dbReference type="Proteomes" id="UP001178507">
    <property type="component" value="Unassembled WGS sequence"/>
</dbReference>
<feature type="domain" description="EF-hand" evidence="2">
    <location>
        <begin position="4"/>
        <end position="39"/>
    </location>
</feature>
<comment type="caution">
    <text evidence="3">The sequence shown here is derived from an EMBL/GenBank/DDBJ whole genome shotgun (WGS) entry which is preliminary data.</text>
</comment>
<gene>
    <name evidence="3" type="ORF">EVOR1521_LOCUS25259</name>
</gene>
<keyword evidence="1" id="KW-0106">Calcium</keyword>
<dbReference type="GO" id="GO:0005509">
    <property type="term" value="F:calcium ion binding"/>
    <property type="evidence" value="ECO:0007669"/>
    <property type="project" value="InterPro"/>
</dbReference>
<organism evidence="3 4">
    <name type="scientific">Effrenium voratum</name>
    <dbReference type="NCBI Taxonomy" id="2562239"/>
    <lineage>
        <taxon>Eukaryota</taxon>
        <taxon>Sar</taxon>
        <taxon>Alveolata</taxon>
        <taxon>Dinophyceae</taxon>
        <taxon>Suessiales</taxon>
        <taxon>Symbiodiniaceae</taxon>
        <taxon>Effrenium</taxon>
    </lineage>
</organism>
<name>A0AA36JC55_9DINO</name>
<evidence type="ECO:0000313" key="3">
    <source>
        <dbReference type="EMBL" id="CAJ1402346.1"/>
    </source>
</evidence>
<feature type="domain" description="EF-hand" evidence="2">
    <location>
        <begin position="40"/>
        <end position="75"/>
    </location>
</feature>
<reference evidence="3" key="1">
    <citation type="submission" date="2023-08" db="EMBL/GenBank/DDBJ databases">
        <authorList>
            <person name="Chen Y."/>
            <person name="Shah S."/>
            <person name="Dougan E. K."/>
            <person name="Thang M."/>
            <person name="Chan C."/>
        </authorList>
    </citation>
    <scope>NUCLEOTIDE SEQUENCE</scope>
</reference>
<accession>A0AA36JC55</accession>
<dbReference type="InterPro" id="IPR002048">
    <property type="entry name" value="EF_hand_dom"/>
</dbReference>
<evidence type="ECO:0000313" key="4">
    <source>
        <dbReference type="Proteomes" id="UP001178507"/>
    </source>
</evidence>
<keyword evidence="4" id="KW-1185">Reference proteome</keyword>
<dbReference type="EMBL" id="CAUJNA010003450">
    <property type="protein sequence ID" value="CAJ1402346.1"/>
    <property type="molecule type" value="Genomic_DNA"/>
</dbReference>
<dbReference type="SUPFAM" id="SSF47473">
    <property type="entry name" value="EF-hand"/>
    <property type="match status" value="1"/>
</dbReference>
<evidence type="ECO:0000256" key="1">
    <source>
        <dbReference type="ARBA" id="ARBA00022837"/>
    </source>
</evidence>
<proteinExistence type="predicted"/>
<evidence type="ECO:0000259" key="2">
    <source>
        <dbReference type="PROSITE" id="PS50222"/>
    </source>
</evidence>